<feature type="compositionally biased region" description="Gly residues" evidence="2">
    <location>
        <begin position="86"/>
        <end position="97"/>
    </location>
</feature>
<dbReference type="EMBL" id="PFMR01000231">
    <property type="protein sequence ID" value="PIZ15816.1"/>
    <property type="molecule type" value="Genomic_DNA"/>
</dbReference>
<dbReference type="PANTHER" id="PTHR48027">
    <property type="entry name" value="HETEROGENEOUS NUCLEAR RIBONUCLEOPROTEIN 87F-RELATED"/>
    <property type="match status" value="1"/>
</dbReference>
<dbReference type="Gene3D" id="3.30.70.330">
    <property type="match status" value="1"/>
</dbReference>
<dbReference type="CDD" id="cd21608">
    <property type="entry name" value="RRM2_NsCP33_like"/>
    <property type="match status" value="1"/>
</dbReference>
<dbReference type="InterPro" id="IPR000504">
    <property type="entry name" value="RRM_dom"/>
</dbReference>
<accession>A0A2M7S8F7</accession>
<feature type="region of interest" description="Disordered" evidence="2">
    <location>
        <begin position="77"/>
        <end position="97"/>
    </location>
</feature>
<dbReference type="InterPro" id="IPR012677">
    <property type="entry name" value="Nucleotide-bd_a/b_plait_sf"/>
</dbReference>
<gene>
    <name evidence="4" type="ORF">COY52_08790</name>
</gene>
<dbReference type="SMART" id="SM00360">
    <property type="entry name" value="RRM"/>
    <property type="match status" value="1"/>
</dbReference>
<comment type="caution">
    <text evidence="4">The sequence shown here is derived from an EMBL/GenBank/DDBJ whole genome shotgun (WGS) entry which is preliminary data.</text>
</comment>
<dbReference type="Proteomes" id="UP000229307">
    <property type="component" value="Unassembled WGS sequence"/>
</dbReference>
<feature type="domain" description="RRM" evidence="3">
    <location>
        <begin position="2"/>
        <end position="80"/>
    </location>
</feature>
<proteinExistence type="predicted"/>
<reference evidence="5" key="1">
    <citation type="submission" date="2017-09" db="EMBL/GenBank/DDBJ databases">
        <title>Depth-based differentiation of microbial function through sediment-hosted aquifers and enrichment of novel symbionts in the deep terrestrial subsurface.</title>
        <authorList>
            <person name="Probst A.J."/>
            <person name="Ladd B."/>
            <person name="Jarett J.K."/>
            <person name="Geller-Mcgrath D.E."/>
            <person name="Sieber C.M.K."/>
            <person name="Emerson J.B."/>
            <person name="Anantharaman K."/>
            <person name="Thomas B.C."/>
            <person name="Malmstrom R."/>
            <person name="Stieglmeier M."/>
            <person name="Klingl A."/>
            <person name="Woyke T."/>
            <person name="Ryan C.M."/>
            <person name="Banfield J.F."/>
        </authorList>
    </citation>
    <scope>NUCLEOTIDE SEQUENCE [LARGE SCALE GENOMIC DNA]</scope>
</reference>
<organism evidence="4 5">
    <name type="scientific">Candidatus Desantisbacteria bacterium CG_4_10_14_0_8_um_filter_48_22</name>
    <dbReference type="NCBI Taxonomy" id="1974543"/>
    <lineage>
        <taxon>Bacteria</taxon>
        <taxon>Candidatus Desantisiibacteriota</taxon>
    </lineage>
</organism>
<protein>
    <submittedName>
        <fullName evidence="4">RNA-binding protein</fullName>
    </submittedName>
</protein>
<dbReference type="AlphaFoldDB" id="A0A2M7S8F7"/>
<sequence>MKKLYVGNFGYDTTEEQLKELFAAAGTVVSATIIKDKHSERSKGFGFVEMSTDEEAAKAIADLNGKDLGGRAISVAEARPMRERSGGGGGGGGRDRF</sequence>
<dbReference type="GO" id="GO:0003723">
    <property type="term" value="F:RNA binding"/>
    <property type="evidence" value="ECO:0007669"/>
    <property type="project" value="UniProtKB-KW"/>
</dbReference>
<dbReference type="PROSITE" id="PS50102">
    <property type="entry name" value="RRM"/>
    <property type="match status" value="1"/>
</dbReference>
<dbReference type="InterPro" id="IPR048289">
    <property type="entry name" value="RRM2_NsCP33-like"/>
</dbReference>
<dbReference type="InterPro" id="IPR052462">
    <property type="entry name" value="SLIRP/GR-RBP-like"/>
</dbReference>
<evidence type="ECO:0000256" key="1">
    <source>
        <dbReference type="ARBA" id="ARBA00022884"/>
    </source>
</evidence>
<evidence type="ECO:0000256" key="2">
    <source>
        <dbReference type="SAM" id="MobiDB-lite"/>
    </source>
</evidence>
<evidence type="ECO:0000313" key="5">
    <source>
        <dbReference type="Proteomes" id="UP000229307"/>
    </source>
</evidence>
<evidence type="ECO:0000313" key="4">
    <source>
        <dbReference type="EMBL" id="PIZ15816.1"/>
    </source>
</evidence>
<dbReference type="InterPro" id="IPR035979">
    <property type="entry name" value="RBD_domain_sf"/>
</dbReference>
<dbReference type="SUPFAM" id="SSF54928">
    <property type="entry name" value="RNA-binding domain, RBD"/>
    <property type="match status" value="1"/>
</dbReference>
<name>A0A2M7S8F7_9BACT</name>
<keyword evidence="1" id="KW-0694">RNA-binding</keyword>
<dbReference type="Pfam" id="PF00076">
    <property type="entry name" value="RRM_1"/>
    <property type="match status" value="1"/>
</dbReference>
<evidence type="ECO:0000259" key="3">
    <source>
        <dbReference type="PROSITE" id="PS50102"/>
    </source>
</evidence>